<organism evidence="4 5">
    <name type="scientific">Parapedobacter indicus</name>
    <dbReference type="NCBI Taxonomy" id="1477437"/>
    <lineage>
        <taxon>Bacteria</taxon>
        <taxon>Pseudomonadati</taxon>
        <taxon>Bacteroidota</taxon>
        <taxon>Sphingobacteriia</taxon>
        <taxon>Sphingobacteriales</taxon>
        <taxon>Sphingobacteriaceae</taxon>
        <taxon>Parapedobacter</taxon>
    </lineage>
</organism>
<feature type="chain" id="PRO_5011630010" description="3-keto-alpha-glucoside-1,2-lyase/3-keto-2-hydroxy-glucal hydratase domain-containing protein" evidence="2">
    <location>
        <begin position="22"/>
        <end position="247"/>
    </location>
</feature>
<dbReference type="PANTHER" id="PTHR33546">
    <property type="entry name" value="LARGE, MULTIFUNCTIONAL SECRETED PROTEIN-RELATED"/>
    <property type="match status" value="1"/>
</dbReference>
<reference evidence="4 5" key="1">
    <citation type="submission" date="2016-10" db="EMBL/GenBank/DDBJ databases">
        <authorList>
            <person name="de Groot N.N."/>
        </authorList>
    </citation>
    <scope>NUCLEOTIDE SEQUENCE [LARGE SCALE GENOMIC DNA]</scope>
    <source>
        <strain evidence="4 5">RK1</strain>
    </source>
</reference>
<gene>
    <name evidence="4" type="ORF">SAMN05444682_10489</name>
</gene>
<keyword evidence="5" id="KW-1185">Reference proteome</keyword>
<evidence type="ECO:0000313" key="4">
    <source>
        <dbReference type="EMBL" id="SFI47209.1"/>
    </source>
</evidence>
<accession>A0A1I3IH71</accession>
<dbReference type="STRING" id="1477437.SAMN05444682_10489"/>
<feature type="signal peptide" evidence="2">
    <location>
        <begin position="1"/>
        <end position="21"/>
    </location>
</feature>
<dbReference type="RefSeq" id="WP_090626638.1">
    <property type="nucleotide sequence ID" value="NZ_FOQO01000004.1"/>
</dbReference>
<evidence type="ECO:0000313" key="5">
    <source>
        <dbReference type="Proteomes" id="UP000198670"/>
    </source>
</evidence>
<dbReference type="AlphaFoldDB" id="A0A1I3IH71"/>
<feature type="region of interest" description="Disordered" evidence="1">
    <location>
        <begin position="28"/>
        <end position="48"/>
    </location>
</feature>
<evidence type="ECO:0000256" key="1">
    <source>
        <dbReference type="SAM" id="MobiDB-lite"/>
    </source>
</evidence>
<name>A0A1I3IH71_9SPHI</name>
<dbReference type="GO" id="GO:0016787">
    <property type="term" value="F:hydrolase activity"/>
    <property type="evidence" value="ECO:0007669"/>
    <property type="project" value="InterPro"/>
</dbReference>
<dbReference type="InterPro" id="IPR010496">
    <property type="entry name" value="AL/BT2_dom"/>
</dbReference>
<feature type="domain" description="3-keto-alpha-glucoside-1,2-lyase/3-keto-2-hydroxy-glucal hydratase" evidence="3">
    <location>
        <begin position="52"/>
        <end position="245"/>
    </location>
</feature>
<protein>
    <recommendedName>
        <fullName evidence="3">3-keto-alpha-glucoside-1,2-lyase/3-keto-2-hydroxy-glucal hydratase domain-containing protein</fullName>
    </recommendedName>
</protein>
<dbReference type="Gene3D" id="2.60.120.560">
    <property type="entry name" value="Exo-inulinase, domain 1"/>
    <property type="match status" value="1"/>
</dbReference>
<dbReference type="EMBL" id="FOQO01000004">
    <property type="protein sequence ID" value="SFI47209.1"/>
    <property type="molecule type" value="Genomic_DNA"/>
</dbReference>
<dbReference type="OrthoDB" id="176168at2"/>
<evidence type="ECO:0000256" key="2">
    <source>
        <dbReference type="SAM" id="SignalP"/>
    </source>
</evidence>
<proteinExistence type="predicted"/>
<dbReference type="Pfam" id="PF06439">
    <property type="entry name" value="3keto-disac_hyd"/>
    <property type="match status" value="1"/>
</dbReference>
<dbReference type="PANTHER" id="PTHR33546:SF1">
    <property type="entry name" value="LARGE, MULTIFUNCTIONAL SECRETED PROTEIN"/>
    <property type="match status" value="1"/>
</dbReference>
<keyword evidence="2" id="KW-0732">Signal</keyword>
<dbReference type="Proteomes" id="UP000198670">
    <property type="component" value="Unassembled WGS sequence"/>
</dbReference>
<evidence type="ECO:0000259" key="3">
    <source>
        <dbReference type="Pfam" id="PF06439"/>
    </source>
</evidence>
<sequence length="247" mass="27266">MNIKSFISAGVVTLLAIPALAQQNKMKPEETEVWEPEPRMVTTSPDKAPSDAIVLFDGTSLDQWVSENDGSSPVEWEVADGAFTVVKGKGGIRTKQEFSDYQLHVEWKSPTEIVGEGQGRGNSGIFMQGLYEVQVLDSYNNRTYSNGQAASLYKQRIPLVNATKAPGEWQTYDIIWTAPRFNADGILISKARVTILHNGVLVQNNVELDGPTEYIGIPKYKAHGPGPIALQDHGNPVSFRNIWIRPL</sequence>